<evidence type="ECO:0000313" key="2">
    <source>
        <dbReference type="EMBL" id="BCL29177.1"/>
    </source>
</evidence>
<sequence>MSRARLPARSRGACVTPPHGLTRAPGAHRQRDRTPPESPLPTRLSGAAPNGHGQSWAVVAATAGAVVRVRVTTTTTTTNDHGRGYGDPCVSRVGSQAEEEVISGSHQRNVRMRMAWRSRAVFARRG</sequence>
<accession>A0A7G1P5T4</accession>
<proteinExistence type="predicted"/>
<dbReference type="KEGG" id="sgm:GCM10017557_40360"/>
<dbReference type="Proteomes" id="UP000516444">
    <property type="component" value="Chromosome"/>
</dbReference>
<dbReference type="AlphaFoldDB" id="A0A7G1P5T4"/>
<evidence type="ECO:0000256" key="1">
    <source>
        <dbReference type="SAM" id="MobiDB-lite"/>
    </source>
</evidence>
<reference evidence="2 3" key="1">
    <citation type="journal article" date="2014" name="Int. J. Syst. Evol. Microbiol.">
        <title>Complete genome sequence of Corynebacterium casei LMG S-19264T (=DSM 44701T), isolated from a smear-ripened cheese.</title>
        <authorList>
            <consortium name="US DOE Joint Genome Institute (JGI-PGF)"/>
            <person name="Walter F."/>
            <person name="Albersmeier A."/>
            <person name="Kalinowski J."/>
            <person name="Ruckert C."/>
        </authorList>
    </citation>
    <scope>NUCLEOTIDE SEQUENCE [LARGE SCALE GENOMIC DNA]</scope>
    <source>
        <strain evidence="2 3">JCM 4677</strain>
    </source>
</reference>
<organism evidence="2 3">
    <name type="scientific">Streptomyces aurantiacus</name>
    <dbReference type="NCBI Taxonomy" id="47760"/>
    <lineage>
        <taxon>Bacteria</taxon>
        <taxon>Bacillati</taxon>
        <taxon>Actinomycetota</taxon>
        <taxon>Actinomycetes</taxon>
        <taxon>Kitasatosporales</taxon>
        <taxon>Streptomycetaceae</taxon>
        <taxon>Streptomyces</taxon>
        <taxon>Streptomyces aurantiacus group</taxon>
    </lineage>
</organism>
<protein>
    <submittedName>
        <fullName evidence="2">Uncharacterized protein</fullName>
    </submittedName>
</protein>
<evidence type="ECO:0000313" key="3">
    <source>
        <dbReference type="Proteomes" id="UP000516444"/>
    </source>
</evidence>
<dbReference type="EMBL" id="AP023440">
    <property type="protein sequence ID" value="BCL29177.1"/>
    <property type="molecule type" value="Genomic_DNA"/>
</dbReference>
<name>A0A7G1P5T4_9ACTN</name>
<gene>
    <name evidence="2" type="ORF">GCM10017557_40360</name>
</gene>
<keyword evidence="3" id="KW-1185">Reference proteome</keyword>
<feature type="region of interest" description="Disordered" evidence="1">
    <location>
        <begin position="1"/>
        <end position="53"/>
    </location>
</feature>